<evidence type="ECO:0000313" key="1">
    <source>
        <dbReference type="EMBL" id="RVU19429.1"/>
    </source>
</evidence>
<sequence length="69" mass="7573">MLPSCTIAVTMVANDSFRHRIVMRNPHRESDPAGSPEAIDRISYDTVFGRSVPKTVSPARAVEPKAPHT</sequence>
<name>A0A3S2XNZ0_9HYPH</name>
<organism evidence="1 2">
    <name type="scientific">Methylobacterium oryzihabitans</name>
    <dbReference type="NCBI Taxonomy" id="2499852"/>
    <lineage>
        <taxon>Bacteria</taxon>
        <taxon>Pseudomonadati</taxon>
        <taxon>Pseudomonadota</taxon>
        <taxon>Alphaproteobacteria</taxon>
        <taxon>Hyphomicrobiales</taxon>
        <taxon>Methylobacteriaceae</taxon>
        <taxon>Methylobacterium</taxon>
    </lineage>
</organism>
<protein>
    <submittedName>
        <fullName evidence="1">Uncharacterized protein</fullName>
    </submittedName>
</protein>
<keyword evidence="2" id="KW-1185">Reference proteome</keyword>
<reference evidence="1 2" key="1">
    <citation type="submission" date="2019-01" db="EMBL/GenBank/DDBJ databases">
        <authorList>
            <person name="Chen W.-M."/>
        </authorList>
    </citation>
    <scope>NUCLEOTIDE SEQUENCE [LARGE SCALE GENOMIC DNA]</scope>
    <source>
        <strain evidence="1 2">TER-1</strain>
    </source>
</reference>
<dbReference type="RefSeq" id="WP_187371350.1">
    <property type="nucleotide sequence ID" value="NZ_SACP01000006.1"/>
</dbReference>
<comment type="caution">
    <text evidence="1">The sequence shown here is derived from an EMBL/GenBank/DDBJ whole genome shotgun (WGS) entry which is preliminary data.</text>
</comment>
<dbReference type="AlphaFoldDB" id="A0A3S2XNZ0"/>
<dbReference type="EMBL" id="SACP01000006">
    <property type="protein sequence ID" value="RVU19429.1"/>
    <property type="molecule type" value="Genomic_DNA"/>
</dbReference>
<accession>A0A3S2XNZ0</accession>
<proteinExistence type="predicted"/>
<dbReference type="Proteomes" id="UP000286997">
    <property type="component" value="Unassembled WGS sequence"/>
</dbReference>
<gene>
    <name evidence="1" type="ORF">EOE48_08500</name>
</gene>
<evidence type="ECO:0000313" key="2">
    <source>
        <dbReference type="Proteomes" id="UP000286997"/>
    </source>
</evidence>